<evidence type="ECO:0000313" key="3">
    <source>
        <dbReference type="Proteomes" id="UP000219259"/>
    </source>
</evidence>
<keyword evidence="1" id="KW-0472">Membrane</keyword>
<dbReference type="EMBL" id="NSLJ01000042">
    <property type="protein sequence ID" value="PDP42684.1"/>
    <property type="molecule type" value="Genomic_DNA"/>
</dbReference>
<dbReference type="AlphaFoldDB" id="A0A2A6E561"/>
<reference evidence="2 3" key="1">
    <citation type="submission" date="2017-09" db="EMBL/GenBank/DDBJ databases">
        <title>Phase variable restriction modification systems are present in the genome sequences of periodontal pathogens Prevotella intermedia, Tannerella forsythia and Porphyromonas gingivalis.</title>
        <authorList>
            <person name="Haigh R.D."/>
            <person name="Crawford L."/>
            <person name="Ralph J."/>
            <person name="Wanford J."/>
            <person name="Vartoukian S.R."/>
            <person name="Hijazib K."/>
            <person name="Wade W."/>
            <person name="Oggioni M.R."/>
        </authorList>
    </citation>
    <scope>NUCLEOTIDE SEQUENCE [LARGE SCALE GENOMIC DNA]</scope>
    <source>
        <strain evidence="2 3">WW11663</strain>
    </source>
</reference>
<organism evidence="2 3">
    <name type="scientific">Tannerella forsythia</name>
    <name type="common">Bacteroides forsythus</name>
    <dbReference type="NCBI Taxonomy" id="28112"/>
    <lineage>
        <taxon>Bacteria</taxon>
        <taxon>Pseudomonadati</taxon>
        <taxon>Bacteroidota</taxon>
        <taxon>Bacteroidia</taxon>
        <taxon>Bacteroidales</taxon>
        <taxon>Tannerellaceae</taxon>
        <taxon>Tannerella</taxon>
    </lineage>
</organism>
<keyword evidence="1" id="KW-0812">Transmembrane</keyword>
<accession>A0A2A6E561</accession>
<feature type="transmembrane region" description="Helical" evidence="1">
    <location>
        <begin position="26"/>
        <end position="44"/>
    </location>
</feature>
<dbReference type="Proteomes" id="UP000219259">
    <property type="component" value="Unassembled WGS sequence"/>
</dbReference>
<keyword evidence="1" id="KW-1133">Transmembrane helix</keyword>
<sequence>MSKKRKCLTQKEETKMAKRRKLKKHISRLFGMLFSDLLICHYLLPKIDNEKVLLLATRMGDRNDEFICRAHHAPGTNRAEVKKYYQKLSADLRKEWNALAEEIVRLTEALDKKA</sequence>
<proteinExistence type="predicted"/>
<name>A0A2A6E561_TANFO</name>
<gene>
    <name evidence="2" type="ORF">CLI86_12180</name>
</gene>
<evidence type="ECO:0000256" key="1">
    <source>
        <dbReference type="SAM" id="Phobius"/>
    </source>
</evidence>
<protein>
    <submittedName>
        <fullName evidence="2">Uncharacterized protein</fullName>
    </submittedName>
</protein>
<evidence type="ECO:0000313" key="2">
    <source>
        <dbReference type="EMBL" id="PDP42684.1"/>
    </source>
</evidence>
<comment type="caution">
    <text evidence="2">The sequence shown here is derived from an EMBL/GenBank/DDBJ whole genome shotgun (WGS) entry which is preliminary data.</text>
</comment>